<protein>
    <submittedName>
        <fullName evidence="1">Uncharacterized protein</fullName>
    </submittedName>
</protein>
<feature type="non-terminal residue" evidence="1">
    <location>
        <position position="1"/>
    </location>
</feature>
<comment type="caution">
    <text evidence="1">The sequence shown here is derived from an EMBL/GenBank/DDBJ whole genome shotgun (WGS) entry which is preliminary data.</text>
</comment>
<dbReference type="EMBL" id="AJWY01012571">
    <property type="protein sequence ID" value="EKC49580.1"/>
    <property type="molecule type" value="Genomic_DNA"/>
</dbReference>
<dbReference type="AlphaFoldDB" id="K1S7B2"/>
<accession>K1S7B2</accession>
<evidence type="ECO:0000313" key="1">
    <source>
        <dbReference type="EMBL" id="EKC49580.1"/>
    </source>
</evidence>
<reference evidence="1" key="1">
    <citation type="journal article" date="2013" name="Environ. Microbiol.">
        <title>Microbiota from the distal guts of lean and obese adolescents exhibit partial functional redundancy besides clear differences in community structure.</title>
        <authorList>
            <person name="Ferrer M."/>
            <person name="Ruiz A."/>
            <person name="Lanza F."/>
            <person name="Haange S.B."/>
            <person name="Oberbach A."/>
            <person name="Till H."/>
            <person name="Bargiela R."/>
            <person name="Campoy C."/>
            <person name="Segura M.T."/>
            <person name="Richter M."/>
            <person name="von Bergen M."/>
            <person name="Seifert J."/>
            <person name="Suarez A."/>
        </authorList>
    </citation>
    <scope>NUCLEOTIDE SEQUENCE</scope>
</reference>
<gene>
    <name evidence="1" type="ORF">LEA_18326</name>
</gene>
<sequence>ELLTIRGYTDDLWRRYARGPQVFIRQATQATVRVVRKRD</sequence>
<proteinExistence type="predicted"/>
<organism evidence="1">
    <name type="scientific">human gut metagenome</name>
    <dbReference type="NCBI Taxonomy" id="408170"/>
    <lineage>
        <taxon>unclassified sequences</taxon>
        <taxon>metagenomes</taxon>
        <taxon>organismal metagenomes</taxon>
    </lineage>
</organism>
<name>K1S7B2_9ZZZZ</name>